<dbReference type="SUPFAM" id="SSF64153">
    <property type="entry name" value="YjeF N-terminal domain-like"/>
    <property type="match status" value="1"/>
</dbReference>
<evidence type="ECO:0000256" key="16">
    <source>
        <dbReference type="ARBA" id="ARBA00049209"/>
    </source>
</evidence>
<feature type="binding site" evidence="18">
    <location>
        <position position="157"/>
    </location>
    <ligand>
        <name>K(+)</name>
        <dbReference type="ChEBI" id="CHEBI:29103"/>
    </ligand>
</feature>
<gene>
    <name evidence="17" type="primary">nnrD</name>
    <name evidence="18" type="synonym">nnrE</name>
    <name evidence="22" type="ORF">ENN47_02030</name>
</gene>
<evidence type="ECO:0000256" key="6">
    <source>
        <dbReference type="ARBA" id="ARBA00022741"/>
    </source>
</evidence>
<dbReference type="EMBL" id="DSBT01000061">
    <property type="protein sequence ID" value="HDP76966.1"/>
    <property type="molecule type" value="Genomic_DNA"/>
</dbReference>
<evidence type="ECO:0000256" key="18">
    <source>
        <dbReference type="HAMAP-Rule" id="MF_01966"/>
    </source>
</evidence>
<dbReference type="PANTHER" id="PTHR12592:SF0">
    <property type="entry name" value="ATP-DEPENDENT (S)-NAD(P)H-HYDRATE DEHYDRATASE"/>
    <property type="match status" value="1"/>
</dbReference>
<comment type="subunit">
    <text evidence="17">Homotetramer.</text>
</comment>
<evidence type="ECO:0000313" key="22">
    <source>
        <dbReference type="EMBL" id="HDP76966.1"/>
    </source>
</evidence>
<comment type="cofactor">
    <cofactor evidence="18 19">
        <name>K(+)</name>
        <dbReference type="ChEBI" id="CHEBI:29103"/>
    </cofactor>
    <text evidence="18 19">Binds 1 potassium ion per subunit.</text>
</comment>
<dbReference type="InterPro" id="IPR004443">
    <property type="entry name" value="YjeF_N_dom"/>
</dbReference>
<comment type="catalytic activity">
    <reaction evidence="16 17 19">
        <text>(6S)-NADPHX + ADP = AMP + phosphate + NADPH + H(+)</text>
        <dbReference type="Rhea" id="RHEA:32235"/>
        <dbReference type="ChEBI" id="CHEBI:15378"/>
        <dbReference type="ChEBI" id="CHEBI:43474"/>
        <dbReference type="ChEBI" id="CHEBI:57783"/>
        <dbReference type="ChEBI" id="CHEBI:64076"/>
        <dbReference type="ChEBI" id="CHEBI:456215"/>
        <dbReference type="ChEBI" id="CHEBI:456216"/>
        <dbReference type="EC" id="4.2.1.136"/>
    </reaction>
</comment>
<evidence type="ECO:0000256" key="7">
    <source>
        <dbReference type="ARBA" id="ARBA00022840"/>
    </source>
</evidence>
<keyword evidence="5 18" id="KW-0479">Metal-binding</keyword>
<keyword evidence="12 17" id="KW-0456">Lyase</keyword>
<dbReference type="EC" id="4.2.1.136" evidence="19"/>
<dbReference type="PANTHER" id="PTHR12592">
    <property type="entry name" value="ATP-DEPENDENT (S)-NAD(P)H-HYDRATE DEHYDRATASE FAMILY MEMBER"/>
    <property type="match status" value="1"/>
</dbReference>
<proteinExistence type="inferred from homology"/>
<evidence type="ECO:0000256" key="11">
    <source>
        <dbReference type="ARBA" id="ARBA00023235"/>
    </source>
</evidence>
<dbReference type="PROSITE" id="PS51383">
    <property type="entry name" value="YJEF_C_3"/>
    <property type="match status" value="1"/>
</dbReference>
<evidence type="ECO:0000256" key="1">
    <source>
        <dbReference type="ARBA" id="ARBA00000013"/>
    </source>
</evidence>
<dbReference type="GO" id="GO:0052856">
    <property type="term" value="F:NAD(P)HX epimerase activity"/>
    <property type="evidence" value="ECO:0007669"/>
    <property type="project" value="UniProtKB-UniRule"/>
</dbReference>
<feature type="binding site" evidence="17">
    <location>
        <position position="434"/>
    </location>
    <ligand>
        <name>AMP</name>
        <dbReference type="ChEBI" id="CHEBI:456215"/>
    </ligand>
</feature>
<evidence type="ECO:0000256" key="9">
    <source>
        <dbReference type="ARBA" id="ARBA00022958"/>
    </source>
</evidence>
<comment type="function">
    <text evidence="17">Catalyzes the dehydration of the S-form of NAD(P)HX at the expense of ADP, which is converted to AMP. Together with NAD(P)HX epimerase, which catalyzes the epimerization of the S- and R-forms, the enzyme allows the repair of both epimers of NAD(P)HX, a damaged form of NAD(P)H that is a result of enzymatic or heat-dependent hydration.</text>
</comment>
<feature type="binding site" evidence="18">
    <location>
        <begin position="125"/>
        <end position="131"/>
    </location>
    <ligand>
        <name>(6S)-NADPHX</name>
        <dbReference type="ChEBI" id="CHEBI:64076"/>
    </ligand>
</feature>
<dbReference type="HAMAP" id="MF_01965">
    <property type="entry name" value="NADHX_dehydratase"/>
    <property type="match status" value="1"/>
</dbReference>
<dbReference type="GO" id="GO:0052855">
    <property type="term" value="F:ADP-dependent NAD(P)H-hydrate dehydratase activity"/>
    <property type="evidence" value="ECO:0007669"/>
    <property type="project" value="UniProtKB-UniRule"/>
</dbReference>
<dbReference type="Gene3D" id="3.40.50.10260">
    <property type="entry name" value="YjeF N-terminal domain"/>
    <property type="match status" value="1"/>
</dbReference>
<feature type="binding site" evidence="17">
    <location>
        <position position="435"/>
    </location>
    <ligand>
        <name>(6S)-NADPHX</name>
        <dbReference type="ChEBI" id="CHEBI:64076"/>
    </ligand>
</feature>
<organism evidence="22">
    <name type="scientific">Mesotoga infera</name>
    <dbReference type="NCBI Taxonomy" id="1236046"/>
    <lineage>
        <taxon>Bacteria</taxon>
        <taxon>Thermotogati</taxon>
        <taxon>Thermotogota</taxon>
        <taxon>Thermotogae</taxon>
        <taxon>Kosmotogales</taxon>
        <taxon>Kosmotogaceae</taxon>
        <taxon>Mesotoga</taxon>
    </lineage>
</organism>
<dbReference type="AlphaFoldDB" id="A0A7C1H4Z4"/>
<feature type="domain" description="YjeF C-terminal" evidence="20">
    <location>
        <begin position="220"/>
        <end position="492"/>
    </location>
</feature>
<comment type="caution">
    <text evidence="18">Lacks conserved residue(s) required for the propagation of feature annotation.</text>
</comment>
<evidence type="ECO:0000256" key="5">
    <source>
        <dbReference type="ARBA" id="ARBA00022723"/>
    </source>
</evidence>
<dbReference type="GO" id="GO:0046496">
    <property type="term" value="P:nicotinamide nucleotide metabolic process"/>
    <property type="evidence" value="ECO:0007669"/>
    <property type="project" value="UniProtKB-UniRule"/>
</dbReference>
<evidence type="ECO:0000256" key="2">
    <source>
        <dbReference type="ARBA" id="ARBA00000909"/>
    </source>
</evidence>
<dbReference type="GO" id="GO:0005524">
    <property type="term" value="F:ATP binding"/>
    <property type="evidence" value="ECO:0007669"/>
    <property type="project" value="UniProtKB-UniRule"/>
</dbReference>
<feature type="binding site" evidence="17">
    <location>
        <position position="255"/>
    </location>
    <ligand>
        <name>(6S)-NADPHX</name>
        <dbReference type="ChEBI" id="CHEBI:64076"/>
    </ligand>
</feature>
<name>A0A7C1H4Z4_9BACT</name>
<comment type="similarity">
    <text evidence="18">Belongs to the NnrE/AIBP family.</text>
</comment>
<dbReference type="PROSITE" id="PS51385">
    <property type="entry name" value="YJEF_N"/>
    <property type="match status" value="1"/>
</dbReference>
<evidence type="ECO:0000259" key="21">
    <source>
        <dbReference type="PROSITE" id="PS51385"/>
    </source>
</evidence>
<feature type="binding site" evidence="17">
    <location>
        <position position="323"/>
    </location>
    <ligand>
        <name>(6S)-NADPHX</name>
        <dbReference type="ChEBI" id="CHEBI:64076"/>
    </ligand>
</feature>
<dbReference type="NCBIfam" id="TIGR00197">
    <property type="entry name" value="yjeF_nterm"/>
    <property type="match status" value="1"/>
</dbReference>
<keyword evidence="8 17" id="KW-0521">NADP</keyword>
<comment type="catalytic activity">
    <reaction evidence="15 17 19">
        <text>(6S)-NADHX + ADP = AMP + phosphate + NADH + H(+)</text>
        <dbReference type="Rhea" id="RHEA:32223"/>
        <dbReference type="ChEBI" id="CHEBI:15378"/>
        <dbReference type="ChEBI" id="CHEBI:43474"/>
        <dbReference type="ChEBI" id="CHEBI:57945"/>
        <dbReference type="ChEBI" id="CHEBI:64074"/>
        <dbReference type="ChEBI" id="CHEBI:456215"/>
        <dbReference type="ChEBI" id="CHEBI:456216"/>
        <dbReference type="EC" id="4.2.1.136"/>
    </reaction>
</comment>
<sequence length="505" mass="53437">MKVAFPAQMREIDKKIIEGGVSSLLLMEEAARSVFEEIQGRGVSRAVVLCGGGNNGGDGYGVARLLLGDGTDVAVVRCYTPASDDCKRNAAIYASLGGSVATLEETSVVEGLLERADIIIDAVFGTGFHGDLEANIAKLFEFVNRLETYRLALDIPSGVSGFDGSVSNSSFKADKTVTFGLAKVGHFLYPGCSFCGEIRVESAGFPKIIMNSLADSEVIDEEIVFSLLPERSRNSYKGSYGSVLIAGGSEVYTGAPYLSALGAFRSGCGMVYTYTPGGSASVIRNILPEAIALVSDNDFLGPGDINHLSKLMDRIDCVVVGPGIGRKEDSVEFVFQLLKSFPDKSFVVDADGLFAISKDLSILSRSMEILLTPHPGEFGRLNEGKTDLQSFMEFCAGHETRAILKGASSVFCDASGKISINTTGNTGLAKAGSGDLLSGSIAGFAAQTGDLDRSAILGMYFMGRAAELSSVSEPSNSASRIADCFSLVFKQFERNAKEKLHGTRA</sequence>
<dbReference type="InterPro" id="IPR030677">
    <property type="entry name" value="Nnr"/>
</dbReference>
<evidence type="ECO:0000259" key="20">
    <source>
        <dbReference type="PROSITE" id="PS51383"/>
    </source>
</evidence>
<reference evidence="22" key="1">
    <citation type="journal article" date="2020" name="mSystems">
        <title>Genome- and Community-Level Interaction Insights into Carbon Utilization and Element Cycling Functions of Hydrothermarchaeota in Hydrothermal Sediment.</title>
        <authorList>
            <person name="Zhou Z."/>
            <person name="Liu Y."/>
            <person name="Xu W."/>
            <person name="Pan J."/>
            <person name="Luo Z.H."/>
            <person name="Li M."/>
        </authorList>
    </citation>
    <scope>NUCLEOTIDE SEQUENCE [LARGE SCALE GENOMIC DNA]</scope>
    <source>
        <strain evidence="22">SpSt-1179</strain>
    </source>
</reference>
<dbReference type="NCBIfam" id="TIGR00196">
    <property type="entry name" value="yjeF_cterm"/>
    <property type="match status" value="1"/>
</dbReference>
<keyword evidence="10 17" id="KW-0520">NAD</keyword>
<accession>A0A7C1H4Z4</accession>
<dbReference type="CDD" id="cd01171">
    <property type="entry name" value="YXKO-related"/>
    <property type="match status" value="1"/>
</dbReference>
<comment type="cofactor">
    <cofactor evidence="17">
        <name>Mg(2+)</name>
        <dbReference type="ChEBI" id="CHEBI:18420"/>
    </cofactor>
</comment>
<comment type="caution">
    <text evidence="22">The sequence shown here is derived from an EMBL/GenBank/DDBJ whole genome shotgun (WGS) entry which is preliminary data.</text>
</comment>
<dbReference type="PIRSF" id="PIRSF017184">
    <property type="entry name" value="Nnr"/>
    <property type="match status" value="1"/>
</dbReference>
<dbReference type="Pfam" id="PF03853">
    <property type="entry name" value="YjeF_N"/>
    <property type="match status" value="1"/>
</dbReference>
<dbReference type="Gene3D" id="3.40.1190.20">
    <property type="match status" value="1"/>
</dbReference>
<comment type="similarity">
    <text evidence="4 19">In the C-terminal section; belongs to the NnrD/CARKD family.</text>
</comment>
<dbReference type="EC" id="5.1.99.6" evidence="19"/>
<evidence type="ECO:0000256" key="13">
    <source>
        <dbReference type="ARBA" id="ARBA00023268"/>
    </source>
</evidence>
<dbReference type="GO" id="GO:0110051">
    <property type="term" value="P:metabolite repair"/>
    <property type="evidence" value="ECO:0007669"/>
    <property type="project" value="TreeGrafter"/>
</dbReference>
<dbReference type="InterPro" id="IPR036652">
    <property type="entry name" value="YjeF_N_dom_sf"/>
</dbReference>
<evidence type="ECO:0000256" key="15">
    <source>
        <dbReference type="ARBA" id="ARBA00048238"/>
    </source>
</evidence>
<feature type="binding site" evidence="18">
    <location>
        <position position="55"/>
    </location>
    <ligand>
        <name>K(+)</name>
        <dbReference type="ChEBI" id="CHEBI:29103"/>
    </ligand>
</feature>
<keyword evidence="7 17" id="KW-0067">ATP-binding</keyword>
<feature type="binding site" evidence="17">
    <location>
        <begin position="405"/>
        <end position="409"/>
    </location>
    <ligand>
        <name>AMP</name>
        <dbReference type="ChEBI" id="CHEBI:456215"/>
    </ligand>
</feature>
<dbReference type="Pfam" id="PF01256">
    <property type="entry name" value="Carb_kinase"/>
    <property type="match status" value="1"/>
</dbReference>
<protein>
    <recommendedName>
        <fullName evidence="19">Bifunctional NAD(P)H-hydrate repair enzyme</fullName>
    </recommendedName>
    <alternativeName>
        <fullName evidence="19">Nicotinamide nucleotide repair protein</fullName>
    </alternativeName>
    <domain>
        <recommendedName>
            <fullName evidence="19">ADP-dependent (S)-NAD(P)H-hydrate dehydratase</fullName>
            <ecNumber evidence="19">4.2.1.136</ecNumber>
        </recommendedName>
        <alternativeName>
            <fullName evidence="19">ADP-dependent NAD(P)HX dehydratase</fullName>
        </alternativeName>
    </domain>
    <domain>
        <recommendedName>
            <fullName evidence="19">NAD(P)H-hydrate epimerase</fullName>
            <ecNumber evidence="19">5.1.99.6</ecNumber>
        </recommendedName>
    </domain>
</protein>
<feature type="domain" description="YjeF N-terminal" evidence="21">
    <location>
        <begin position="9"/>
        <end position="211"/>
    </location>
</feature>
<keyword evidence="6 17" id="KW-0547">Nucleotide-binding</keyword>
<comment type="function">
    <text evidence="14 19">Bifunctional enzyme that catalyzes the epimerization of the S- and R-forms of NAD(P)HX and the dehydration of the S-form of NAD(P)HX at the expense of ADP, which is converted to AMP. This allows the repair of both epimers of NAD(P)HX, a damaged form of NAD(P)H that is a result of enzymatic or heat-dependent hydration.</text>
</comment>
<comment type="catalytic activity">
    <reaction evidence="1 18 19">
        <text>(6R)-NADHX = (6S)-NADHX</text>
        <dbReference type="Rhea" id="RHEA:32215"/>
        <dbReference type="ChEBI" id="CHEBI:64074"/>
        <dbReference type="ChEBI" id="CHEBI:64075"/>
        <dbReference type="EC" id="5.1.99.6"/>
    </reaction>
</comment>
<feature type="binding site" evidence="18">
    <location>
        <position position="154"/>
    </location>
    <ligand>
        <name>(6S)-NADPHX</name>
        <dbReference type="ChEBI" id="CHEBI:64076"/>
    </ligand>
</feature>
<feature type="binding site" evidence="18">
    <location>
        <begin position="54"/>
        <end position="58"/>
    </location>
    <ligand>
        <name>(6S)-NADPHX</name>
        <dbReference type="ChEBI" id="CHEBI:64076"/>
    </ligand>
</feature>
<keyword evidence="9 18" id="KW-0630">Potassium</keyword>
<feature type="binding site" evidence="18">
    <location>
        <position position="121"/>
    </location>
    <ligand>
        <name>K(+)</name>
        <dbReference type="ChEBI" id="CHEBI:29103"/>
    </ligand>
</feature>
<keyword evidence="11 18" id="KW-0413">Isomerase</keyword>
<dbReference type="InterPro" id="IPR029056">
    <property type="entry name" value="Ribokinase-like"/>
</dbReference>
<dbReference type="GO" id="GO:0046872">
    <property type="term" value="F:metal ion binding"/>
    <property type="evidence" value="ECO:0007669"/>
    <property type="project" value="UniProtKB-UniRule"/>
</dbReference>
<evidence type="ECO:0000256" key="12">
    <source>
        <dbReference type="ARBA" id="ARBA00023239"/>
    </source>
</evidence>
<evidence type="ECO:0000256" key="8">
    <source>
        <dbReference type="ARBA" id="ARBA00022857"/>
    </source>
</evidence>
<dbReference type="SUPFAM" id="SSF53613">
    <property type="entry name" value="Ribokinase-like"/>
    <property type="match status" value="1"/>
</dbReference>
<evidence type="ECO:0000256" key="14">
    <source>
        <dbReference type="ARBA" id="ARBA00025153"/>
    </source>
</evidence>
<evidence type="ECO:0000256" key="3">
    <source>
        <dbReference type="ARBA" id="ARBA00006001"/>
    </source>
</evidence>
<dbReference type="InterPro" id="IPR000631">
    <property type="entry name" value="CARKD"/>
</dbReference>
<comment type="similarity">
    <text evidence="3 19">In the N-terminal section; belongs to the NnrE/AIBP family.</text>
</comment>
<comment type="similarity">
    <text evidence="17">Belongs to the NnrD/CARKD family.</text>
</comment>
<comment type="function">
    <text evidence="18">Catalyzes the epimerization of the S- and R-forms of NAD(P)HX, a damaged form of NAD(P)H that is a result of enzymatic or heat-dependent hydration. This is a prerequisite for the S-specific NAD(P)H-hydrate dehydratase to allow the repair of both epimers of NAD(P)HX.</text>
</comment>
<feature type="binding site" evidence="17">
    <location>
        <position position="374"/>
    </location>
    <ligand>
        <name>(6S)-NADPHX</name>
        <dbReference type="ChEBI" id="CHEBI:64076"/>
    </ligand>
</feature>
<evidence type="ECO:0000256" key="4">
    <source>
        <dbReference type="ARBA" id="ARBA00009524"/>
    </source>
</evidence>
<evidence type="ECO:0000256" key="17">
    <source>
        <dbReference type="HAMAP-Rule" id="MF_01965"/>
    </source>
</evidence>
<dbReference type="Proteomes" id="UP000886198">
    <property type="component" value="Unassembled WGS sequence"/>
</dbReference>
<evidence type="ECO:0000256" key="19">
    <source>
        <dbReference type="PIRNR" id="PIRNR017184"/>
    </source>
</evidence>
<evidence type="ECO:0000256" key="10">
    <source>
        <dbReference type="ARBA" id="ARBA00023027"/>
    </source>
</evidence>
<comment type="catalytic activity">
    <reaction evidence="2 18 19">
        <text>(6R)-NADPHX = (6S)-NADPHX</text>
        <dbReference type="Rhea" id="RHEA:32227"/>
        <dbReference type="ChEBI" id="CHEBI:64076"/>
        <dbReference type="ChEBI" id="CHEBI:64077"/>
        <dbReference type="EC" id="5.1.99.6"/>
    </reaction>
</comment>
<keyword evidence="13" id="KW-0511">Multifunctional enzyme</keyword>
<dbReference type="HAMAP" id="MF_01966">
    <property type="entry name" value="NADHX_epimerase"/>
    <property type="match status" value="1"/>
</dbReference>